<keyword evidence="2 10" id="KW-0690">Ribosome biogenesis</keyword>
<evidence type="ECO:0000313" key="13">
    <source>
        <dbReference type="EMBL" id="TCO78984.1"/>
    </source>
</evidence>
<sequence length="290" mass="33206">MIDGIITKGIGGFYYVQSKDGIYECRARGKFRKEKIIPLVGDRVKITINNVSKQGVVEEIMDRDTEFIRPPVANVNQAIIVFAVKKPDPNLMLLNRFLVMAEYERVDVVVCFNKIDLDEKRYKELQTLYTDAGYKVIGTSVKLGIGIETFKDILKDKITVFAGPSGVGKSSLLNATQPNLSLKTGEISEKNKRGKHTTRHVELLELDLGGWVLDTPGFSSLNLDFIEEEELQFLFKEFISRMEFCRFNGCKHVNEPECAVKEAVRNQFISKSRYESYIQLLKEIKEKRRY</sequence>
<evidence type="ECO:0000256" key="6">
    <source>
        <dbReference type="ARBA" id="ARBA00022801"/>
    </source>
</evidence>
<evidence type="ECO:0000256" key="1">
    <source>
        <dbReference type="ARBA" id="ARBA00022490"/>
    </source>
</evidence>
<evidence type="ECO:0000256" key="2">
    <source>
        <dbReference type="ARBA" id="ARBA00022517"/>
    </source>
</evidence>
<dbReference type="GO" id="GO:0003924">
    <property type="term" value="F:GTPase activity"/>
    <property type="evidence" value="ECO:0007669"/>
    <property type="project" value="UniProtKB-UniRule"/>
</dbReference>
<dbReference type="HAMAP" id="MF_01820">
    <property type="entry name" value="GTPase_RsgA"/>
    <property type="match status" value="1"/>
</dbReference>
<keyword evidence="14" id="KW-1185">Reference proteome</keyword>
<dbReference type="OrthoDB" id="9809485at2"/>
<reference evidence="13 14" key="1">
    <citation type="submission" date="2019-03" db="EMBL/GenBank/DDBJ databases">
        <title>Genomic Encyclopedia of Type Strains, Phase IV (KMG-IV): sequencing the most valuable type-strain genomes for metagenomic binning, comparative biology and taxonomic classification.</title>
        <authorList>
            <person name="Goeker M."/>
        </authorList>
    </citation>
    <scope>NUCLEOTIDE SEQUENCE [LARGE SCALE GENOMIC DNA]</scope>
    <source>
        <strain evidence="13 14">DSM 102940</strain>
    </source>
</reference>
<keyword evidence="1 10" id="KW-0963">Cytoplasm</keyword>
<feature type="binding site" evidence="10">
    <location>
        <begin position="113"/>
        <end position="116"/>
    </location>
    <ligand>
        <name>GTP</name>
        <dbReference type="ChEBI" id="CHEBI:37565"/>
    </ligand>
</feature>
<dbReference type="PANTHER" id="PTHR32120">
    <property type="entry name" value="SMALL RIBOSOMAL SUBUNIT BIOGENESIS GTPASE RSGA"/>
    <property type="match status" value="1"/>
</dbReference>
<comment type="subcellular location">
    <subcellularLocation>
        <location evidence="10">Cytoplasm</location>
    </subcellularLocation>
</comment>
<feature type="domain" description="CP-type G" evidence="12">
    <location>
        <begin position="64"/>
        <end position="221"/>
    </location>
</feature>
<feature type="binding site" evidence="10">
    <location>
        <position position="250"/>
    </location>
    <ligand>
        <name>Zn(2+)</name>
        <dbReference type="ChEBI" id="CHEBI:29105"/>
    </ligand>
</feature>
<feature type="domain" description="EngC GTPase" evidence="11">
    <location>
        <begin position="73"/>
        <end position="219"/>
    </location>
</feature>
<evidence type="ECO:0000256" key="8">
    <source>
        <dbReference type="ARBA" id="ARBA00022884"/>
    </source>
</evidence>
<feature type="binding site" evidence="10">
    <location>
        <position position="258"/>
    </location>
    <ligand>
        <name>Zn(2+)</name>
        <dbReference type="ChEBI" id="CHEBI:29105"/>
    </ligand>
</feature>
<evidence type="ECO:0000313" key="14">
    <source>
        <dbReference type="Proteomes" id="UP000294919"/>
    </source>
</evidence>
<dbReference type="EC" id="3.6.1.-" evidence="10"/>
<accession>A0A4R2KY74</accession>
<dbReference type="AlphaFoldDB" id="A0A4R2KY74"/>
<comment type="cofactor">
    <cofactor evidence="10">
        <name>Zn(2+)</name>
        <dbReference type="ChEBI" id="CHEBI:29105"/>
    </cofactor>
    <text evidence="10">Binds 1 zinc ion per subunit.</text>
</comment>
<dbReference type="GO" id="GO:0005737">
    <property type="term" value="C:cytoplasm"/>
    <property type="evidence" value="ECO:0007669"/>
    <property type="project" value="UniProtKB-SubCell"/>
</dbReference>
<keyword evidence="8 10" id="KW-0694">RNA-binding</keyword>
<comment type="similarity">
    <text evidence="10">Belongs to the TRAFAC class YlqF/YawG GTPase family. RsgA subfamily.</text>
</comment>
<dbReference type="Proteomes" id="UP000294919">
    <property type="component" value="Unassembled WGS sequence"/>
</dbReference>
<dbReference type="InterPro" id="IPR010914">
    <property type="entry name" value="RsgA_GTPase_dom"/>
</dbReference>
<gene>
    <name evidence="10" type="primary">rsgA</name>
    <name evidence="13" type="ORF">EV214_10334</name>
</gene>
<protein>
    <recommendedName>
        <fullName evidence="10">Small ribosomal subunit biogenesis GTPase RsgA</fullName>
        <ecNumber evidence="10">3.6.1.-</ecNumber>
    </recommendedName>
</protein>
<dbReference type="PROSITE" id="PS50936">
    <property type="entry name" value="ENGC_GTPASE"/>
    <property type="match status" value="1"/>
</dbReference>
<dbReference type="GO" id="GO:0042274">
    <property type="term" value="P:ribosomal small subunit biogenesis"/>
    <property type="evidence" value="ECO:0007669"/>
    <property type="project" value="UniProtKB-UniRule"/>
</dbReference>
<dbReference type="Gene3D" id="3.40.50.300">
    <property type="entry name" value="P-loop containing nucleotide triphosphate hydrolases"/>
    <property type="match status" value="1"/>
</dbReference>
<dbReference type="InterPro" id="IPR004881">
    <property type="entry name" value="Ribosome_biogen_GTPase_RsgA"/>
</dbReference>
<evidence type="ECO:0000259" key="11">
    <source>
        <dbReference type="PROSITE" id="PS50936"/>
    </source>
</evidence>
<dbReference type="Pfam" id="PF16745">
    <property type="entry name" value="RsgA_N"/>
    <property type="match status" value="1"/>
</dbReference>
<evidence type="ECO:0000256" key="4">
    <source>
        <dbReference type="ARBA" id="ARBA00022730"/>
    </source>
</evidence>
<dbReference type="InterPro" id="IPR027417">
    <property type="entry name" value="P-loop_NTPase"/>
</dbReference>
<keyword evidence="5 10" id="KW-0547">Nucleotide-binding</keyword>
<evidence type="ECO:0000256" key="10">
    <source>
        <dbReference type="HAMAP-Rule" id="MF_01820"/>
    </source>
</evidence>
<feature type="binding site" evidence="10">
    <location>
        <position position="245"/>
    </location>
    <ligand>
        <name>Zn(2+)</name>
        <dbReference type="ChEBI" id="CHEBI:29105"/>
    </ligand>
</feature>
<evidence type="ECO:0000256" key="7">
    <source>
        <dbReference type="ARBA" id="ARBA00022833"/>
    </source>
</evidence>
<comment type="subunit">
    <text evidence="10">Monomer. Associates with 30S ribosomal subunit, binds 16S rRNA.</text>
</comment>
<evidence type="ECO:0000256" key="5">
    <source>
        <dbReference type="ARBA" id="ARBA00022741"/>
    </source>
</evidence>
<evidence type="ECO:0000256" key="3">
    <source>
        <dbReference type="ARBA" id="ARBA00022723"/>
    </source>
</evidence>
<name>A0A4R2KY74_9FIRM</name>
<feature type="binding site" evidence="10">
    <location>
        <position position="252"/>
    </location>
    <ligand>
        <name>Zn(2+)</name>
        <dbReference type="ChEBI" id="CHEBI:29105"/>
    </ligand>
</feature>
<keyword evidence="6 10" id="KW-0378">Hydrolase</keyword>
<dbReference type="SUPFAM" id="SSF52540">
    <property type="entry name" value="P-loop containing nucleoside triphosphate hydrolases"/>
    <property type="match status" value="1"/>
</dbReference>
<dbReference type="Pfam" id="PF03193">
    <property type="entry name" value="RsgA_GTPase"/>
    <property type="match status" value="1"/>
</dbReference>
<dbReference type="GO" id="GO:0019843">
    <property type="term" value="F:rRNA binding"/>
    <property type="evidence" value="ECO:0007669"/>
    <property type="project" value="UniProtKB-KW"/>
</dbReference>
<evidence type="ECO:0000259" key="12">
    <source>
        <dbReference type="PROSITE" id="PS51721"/>
    </source>
</evidence>
<dbReference type="NCBIfam" id="TIGR00157">
    <property type="entry name" value="ribosome small subunit-dependent GTPase A"/>
    <property type="match status" value="1"/>
</dbReference>
<dbReference type="CDD" id="cd01854">
    <property type="entry name" value="YjeQ_EngC"/>
    <property type="match status" value="1"/>
</dbReference>
<dbReference type="InterPro" id="IPR031944">
    <property type="entry name" value="RsgA_N"/>
</dbReference>
<dbReference type="InterPro" id="IPR030378">
    <property type="entry name" value="G_CP_dom"/>
</dbReference>
<dbReference type="EMBL" id="SLWV01000003">
    <property type="protein sequence ID" value="TCO78984.1"/>
    <property type="molecule type" value="Genomic_DNA"/>
</dbReference>
<dbReference type="SUPFAM" id="SSF50249">
    <property type="entry name" value="Nucleic acid-binding proteins"/>
    <property type="match status" value="1"/>
</dbReference>
<keyword evidence="7 10" id="KW-0862">Zinc</keyword>
<dbReference type="InterPro" id="IPR012340">
    <property type="entry name" value="NA-bd_OB-fold"/>
</dbReference>
<dbReference type="PROSITE" id="PS51721">
    <property type="entry name" value="G_CP"/>
    <property type="match status" value="1"/>
</dbReference>
<evidence type="ECO:0000256" key="9">
    <source>
        <dbReference type="ARBA" id="ARBA00023134"/>
    </source>
</evidence>
<dbReference type="Gene3D" id="2.40.50.140">
    <property type="entry name" value="Nucleic acid-binding proteins"/>
    <property type="match status" value="1"/>
</dbReference>
<feature type="binding site" evidence="10">
    <location>
        <begin position="163"/>
        <end position="171"/>
    </location>
    <ligand>
        <name>GTP</name>
        <dbReference type="ChEBI" id="CHEBI:37565"/>
    </ligand>
</feature>
<dbReference type="GO" id="GO:0046872">
    <property type="term" value="F:metal ion binding"/>
    <property type="evidence" value="ECO:0007669"/>
    <property type="project" value="UniProtKB-KW"/>
</dbReference>
<dbReference type="Gene3D" id="1.10.40.50">
    <property type="entry name" value="Probable gtpase engc, domain 3"/>
    <property type="match status" value="1"/>
</dbReference>
<keyword evidence="4 10" id="KW-0699">rRNA-binding</keyword>
<dbReference type="CDD" id="cd04466">
    <property type="entry name" value="S1_YloQ_GTPase"/>
    <property type="match status" value="1"/>
</dbReference>
<dbReference type="PANTHER" id="PTHR32120:SF11">
    <property type="entry name" value="SMALL RIBOSOMAL SUBUNIT BIOGENESIS GTPASE RSGA 1, MITOCHONDRIAL-RELATED"/>
    <property type="match status" value="1"/>
</dbReference>
<proteinExistence type="inferred from homology"/>
<dbReference type="RefSeq" id="WP_132242606.1">
    <property type="nucleotide sequence ID" value="NZ_SLWV01000003.1"/>
</dbReference>
<organism evidence="13 14">
    <name type="scientific">Marinisporobacter balticus</name>
    <dbReference type="NCBI Taxonomy" id="2018667"/>
    <lineage>
        <taxon>Bacteria</taxon>
        <taxon>Bacillati</taxon>
        <taxon>Bacillota</taxon>
        <taxon>Clostridia</taxon>
        <taxon>Peptostreptococcales</taxon>
        <taxon>Thermotaleaceae</taxon>
        <taxon>Marinisporobacter</taxon>
    </lineage>
</organism>
<comment type="caution">
    <text evidence="13">The sequence shown here is derived from an EMBL/GenBank/DDBJ whole genome shotgun (WGS) entry which is preliminary data.</text>
</comment>
<comment type="function">
    <text evidence="10">One of several proteins that assist in the late maturation steps of the functional core of the 30S ribosomal subunit. Helps release RbfA from mature subunits. May play a role in the assembly of ribosomal proteins into the subunit. Circularly permuted GTPase that catalyzes slow GTP hydrolysis, GTPase activity is stimulated by the 30S ribosomal subunit.</text>
</comment>
<keyword evidence="9 10" id="KW-0342">GTP-binding</keyword>
<keyword evidence="3 10" id="KW-0479">Metal-binding</keyword>
<dbReference type="GO" id="GO:0005525">
    <property type="term" value="F:GTP binding"/>
    <property type="evidence" value="ECO:0007669"/>
    <property type="project" value="UniProtKB-UniRule"/>
</dbReference>